<evidence type="ECO:0000259" key="1">
    <source>
        <dbReference type="PROSITE" id="PS50006"/>
    </source>
</evidence>
<dbReference type="AlphaFoldDB" id="A0A2N8ZJU2"/>
<dbReference type="EMBL" id="LT960612">
    <property type="protein sequence ID" value="SON52142.1"/>
    <property type="molecule type" value="Genomic_DNA"/>
</dbReference>
<protein>
    <recommendedName>
        <fullName evidence="1">FHA domain-containing protein</fullName>
    </recommendedName>
</protein>
<reference evidence="2 3" key="1">
    <citation type="submission" date="2017-10" db="EMBL/GenBank/DDBJ databases">
        <authorList>
            <person name="Banno H."/>
            <person name="Chua N.-H."/>
        </authorList>
    </citation>
    <scope>NUCLEOTIDE SEQUENCE [LARGE SCALE GENOMIC DNA]</scope>
    <source>
        <strain evidence="2">Vibrio tapetis CECT4600</strain>
    </source>
</reference>
<gene>
    <name evidence="2" type="ORF">VTAP4600_B0531</name>
</gene>
<dbReference type="SMART" id="SM00240">
    <property type="entry name" value="FHA"/>
    <property type="match status" value="1"/>
</dbReference>
<dbReference type="CDD" id="cd00060">
    <property type="entry name" value="FHA"/>
    <property type="match status" value="1"/>
</dbReference>
<dbReference type="InterPro" id="IPR008984">
    <property type="entry name" value="SMAD_FHA_dom_sf"/>
</dbReference>
<dbReference type="PROSITE" id="PS50006">
    <property type="entry name" value="FHA_DOMAIN"/>
    <property type="match status" value="1"/>
</dbReference>
<dbReference type="Gene3D" id="2.60.200.20">
    <property type="match status" value="1"/>
</dbReference>
<proteinExistence type="predicted"/>
<dbReference type="SUPFAM" id="SSF49879">
    <property type="entry name" value="SMAD/FHA domain"/>
    <property type="match status" value="1"/>
</dbReference>
<dbReference type="InterPro" id="IPR000253">
    <property type="entry name" value="FHA_dom"/>
</dbReference>
<accession>A0A2N8ZJU2</accession>
<keyword evidence="3" id="KW-1185">Reference proteome</keyword>
<dbReference type="InterPro" id="IPR046883">
    <property type="entry name" value="T6SS_FHA_C"/>
</dbReference>
<feature type="domain" description="FHA" evidence="1">
    <location>
        <begin position="28"/>
        <end position="78"/>
    </location>
</feature>
<dbReference type="RefSeq" id="WP_102524459.1">
    <property type="nucleotide sequence ID" value="NZ_LT960612.1"/>
</dbReference>
<dbReference type="OrthoDB" id="273564at2"/>
<organism evidence="2 3">
    <name type="scientific">Vibrio tapetis subsp. tapetis</name>
    <dbReference type="NCBI Taxonomy" id="1671868"/>
    <lineage>
        <taxon>Bacteria</taxon>
        <taxon>Pseudomonadati</taxon>
        <taxon>Pseudomonadota</taxon>
        <taxon>Gammaproteobacteria</taxon>
        <taxon>Vibrionales</taxon>
        <taxon>Vibrionaceae</taxon>
        <taxon>Vibrio</taxon>
    </lineage>
</organism>
<name>A0A2N8ZJU2_9VIBR</name>
<evidence type="ECO:0000313" key="3">
    <source>
        <dbReference type="Proteomes" id="UP000235828"/>
    </source>
</evidence>
<dbReference type="Proteomes" id="UP000235828">
    <property type="component" value="Chromosome B"/>
</dbReference>
<dbReference type="KEGG" id="vta:B0531"/>
<evidence type="ECO:0000313" key="2">
    <source>
        <dbReference type="EMBL" id="SON52142.1"/>
    </source>
</evidence>
<sequence>MTISVHLISIPEQEVVSSRVVFLPENGGEFGRGPLCDISLPDQTKRISRVHGHIKRSDKGYVIVDSSNNGSQLNERKLMSGKEYPLNDGDILKVENYTMLISTLDTAPNQTVSQPQDTHTAPSFSLDLEEDELDFLDNEISPISKPEPAHFSTDNVFNSDPFSMDPFEDLDPQEVVNNIEPNETPQAINSQPPVSMEYLPVSSEATAEVSASIEQLLQLTKENNQFLQNPNLQQQKLFEALEQTVDQFLTELAPTLLEKQFSDYMSHRLFSNKDKQYWRIYRKHFKHRQESGEYRRQFKAMFMENMQKQNEGKP</sequence>
<dbReference type="Pfam" id="PF00498">
    <property type="entry name" value="FHA"/>
    <property type="match status" value="1"/>
</dbReference>
<dbReference type="Pfam" id="PF20232">
    <property type="entry name" value="T6SS_FHA_C"/>
    <property type="match status" value="1"/>
</dbReference>